<reference evidence="1" key="1">
    <citation type="submission" date="2021-01" db="EMBL/GenBank/DDBJ databases">
        <authorList>
            <person name="Corre E."/>
            <person name="Pelletier E."/>
            <person name="Niang G."/>
            <person name="Scheremetjew M."/>
            <person name="Finn R."/>
            <person name="Kale V."/>
            <person name="Holt S."/>
            <person name="Cochrane G."/>
            <person name="Meng A."/>
            <person name="Brown T."/>
            <person name="Cohen L."/>
        </authorList>
    </citation>
    <scope>NUCLEOTIDE SEQUENCE</scope>
    <source>
        <strain evidence="1">CCMP622</strain>
    </source>
</reference>
<organism evidence="1">
    <name type="scientific">Lotharella oceanica</name>
    <dbReference type="NCBI Taxonomy" id="641309"/>
    <lineage>
        <taxon>Eukaryota</taxon>
        <taxon>Sar</taxon>
        <taxon>Rhizaria</taxon>
        <taxon>Cercozoa</taxon>
        <taxon>Chlorarachniophyceae</taxon>
        <taxon>Lotharella</taxon>
    </lineage>
</organism>
<proteinExistence type="predicted"/>
<dbReference type="AlphaFoldDB" id="A0A7S2TW96"/>
<gene>
    <name evidence="1" type="ORF">LSP00402_LOCUS14562</name>
</gene>
<dbReference type="EMBL" id="HBHP01023427">
    <property type="protein sequence ID" value="CAD9770576.1"/>
    <property type="molecule type" value="Transcribed_RNA"/>
</dbReference>
<sequence>MHARSAALMQLRTRRAGVRQSVLNSMWMWSTQVHTSKFTHGQQATCTEQVHVAASMAPINFKFMILFIPVLPTALRIIHPHSVLNSAIVSKTKDILCKYDDNATLRFFNSLASNVIVSELEFS</sequence>
<protein>
    <submittedName>
        <fullName evidence="1">Uncharacterized protein</fullName>
    </submittedName>
</protein>
<name>A0A7S2TW96_9EUKA</name>
<evidence type="ECO:0000313" key="1">
    <source>
        <dbReference type="EMBL" id="CAD9770576.1"/>
    </source>
</evidence>
<accession>A0A7S2TW96</accession>